<evidence type="ECO:0000313" key="2">
    <source>
        <dbReference type="Proteomes" id="UP000735302"/>
    </source>
</evidence>
<name>A0AAV4C121_9GAST</name>
<dbReference type="AlphaFoldDB" id="A0AAV4C121"/>
<keyword evidence="2" id="KW-1185">Reference proteome</keyword>
<protein>
    <submittedName>
        <fullName evidence="1">Uncharacterized protein</fullName>
    </submittedName>
</protein>
<gene>
    <name evidence="1" type="ORF">PoB_005181500</name>
</gene>
<accession>A0AAV4C121</accession>
<sequence>MTIKISEVAETPVIQVIHSSEFLSDEAIKTPLIVTPVIQDTLRLELLSDDNKNTTNCRNIKQAGYTKIRAFIKRRNQTPLIVTPFIQDIGLLRLELLTG</sequence>
<dbReference type="Proteomes" id="UP000735302">
    <property type="component" value="Unassembled WGS sequence"/>
</dbReference>
<reference evidence="1 2" key="1">
    <citation type="journal article" date="2021" name="Elife">
        <title>Chloroplast acquisition without the gene transfer in kleptoplastic sea slugs, Plakobranchus ocellatus.</title>
        <authorList>
            <person name="Maeda T."/>
            <person name="Takahashi S."/>
            <person name="Yoshida T."/>
            <person name="Shimamura S."/>
            <person name="Takaki Y."/>
            <person name="Nagai Y."/>
            <person name="Toyoda A."/>
            <person name="Suzuki Y."/>
            <person name="Arimoto A."/>
            <person name="Ishii H."/>
            <person name="Satoh N."/>
            <person name="Nishiyama T."/>
            <person name="Hasebe M."/>
            <person name="Maruyama T."/>
            <person name="Minagawa J."/>
            <person name="Obokata J."/>
            <person name="Shigenobu S."/>
        </authorList>
    </citation>
    <scope>NUCLEOTIDE SEQUENCE [LARGE SCALE GENOMIC DNA]</scope>
</reference>
<comment type="caution">
    <text evidence="1">The sequence shown here is derived from an EMBL/GenBank/DDBJ whole genome shotgun (WGS) entry which is preliminary data.</text>
</comment>
<evidence type="ECO:0000313" key="1">
    <source>
        <dbReference type="EMBL" id="GFO25310.1"/>
    </source>
</evidence>
<organism evidence="1 2">
    <name type="scientific">Plakobranchus ocellatus</name>
    <dbReference type="NCBI Taxonomy" id="259542"/>
    <lineage>
        <taxon>Eukaryota</taxon>
        <taxon>Metazoa</taxon>
        <taxon>Spiralia</taxon>
        <taxon>Lophotrochozoa</taxon>
        <taxon>Mollusca</taxon>
        <taxon>Gastropoda</taxon>
        <taxon>Heterobranchia</taxon>
        <taxon>Euthyneura</taxon>
        <taxon>Panpulmonata</taxon>
        <taxon>Sacoglossa</taxon>
        <taxon>Placobranchoidea</taxon>
        <taxon>Plakobranchidae</taxon>
        <taxon>Plakobranchus</taxon>
    </lineage>
</organism>
<proteinExistence type="predicted"/>
<dbReference type="EMBL" id="BLXT01005746">
    <property type="protein sequence ID" value="GFO25310.1"/>
    <property type="molecule type" value="Genomic_DNA"/>
</dbReference>